<dbReference type="GO" id="GO:0004386">
    <property type="term" value="F:helicase activity"/>
    <property type="evidence" value="ECO:0007669"/>
    <property type="project" value="UniProtKB-KW"/>
</dbReference>
<dbReference type="Pfam" id="PF04326">
    <property type="entry name" value="SLFN_AlbA_2"/>
    <property type="match status" value="1"/>
</dbReference>
<dbReference type="InterPro" id="IPR038461">
    <property type="entry name" value="Schlafen_AlbA_2_dom_sf"/>
</dbReference>
<sequence>MKMKESPTQEFKRELTDAVKREIIAFANTQGGDLYIEVEDDGTIVGLENAEKVLESVSSMLHDGIQPDILVHTFLEGAEMEGKDVVKVSVSRGTRRPYHLKSKGMKSSGVFIRYGTSVTNASEENIRQMIIESDGTDFETMRSLKQDLTFTEAAALFKQLNVPFAPEQQRTLGLITEDGYYTNLGRLFSDQCEHTIKCARYSGTDKLDFQDRKEFSGSILTQVEAAYEYLTLNNAKTARFEGLTRVETESYPSYALREALVNAATHRDYSFSSSILIHLFQDRIEIVSVGGLVRGLTLEDIELGISQSRNPKLANVLYRLKWIESYGTGLHRIKESYKQSHNNPFWTVGPNAFVATLPKQMLPIPTEENEALANWLQQNKEFASKDLERYLNKSKGTVRIIIEELLQNGQIIRVGRGPATRYRVYD</sequence>
<proteinExistence type="predicted"/>
<dbReference type="PANTHER" id="PTHR30595:SF6">
    <property type="entry name" value="SCHLAFEN ALBA-2 DOMAIN-CONTAINING PROTEIN"/>
    <property type="match status" value="1"/>
</dbReference>
<dbReference type="STRING" id="1017273.SAMN05443094_103491"/>
<dbReference type="InterPro" id="IPR007421">
    <property type="entry name" value="Schlafen_AlbA_2_dom"/>
</dbReference>
<dbReference type="Proteomes" id="UP000186385">
    <property type="component" value="Unassembled WGS sequence"/>
</dbReference>
<dbReference type="InterPro" id="IPR038475">
    <property type="entry name" value="RecG_C_sf"/>
</dbReference>
<accession>A0A1N6V914</accession>
<gene>
    <name evidence="2" type="ORF">SAMN05443094_103491</name>
</gene>
<dbReference type="PANTHER" id="PTHR30595">
    <property type="entry name" value="GLPR-RELATED TRANSCRIPTIONAL REPRESSOR"/>
    <property type="match status" value="1"/>
</dbReference>
<feature type="domain" description="Schlafen AlbA-2" evidence="1">
    <location>
        <begin position="5"/>
        <end position="120"/>
    </location>
</feature>
<dbReference type="Gene3D" id="1.10.10.10">
    <property type="entry name" value="Winged helix-like DNA-binding domain superfamily/Winged helix DNA-binding domain"/>
    <property type="match status" value="1"/>
</dbReference>
<dbReference type="Gene3D" id="3.30.565.60">
    <property type="match status" value="1"/>
</dbReference>
<dbReference type="RefSeq" id="WP_045849867.1">
    <property type="nucleotide sequence ID" value="NZ_FTLX01000003.1"/>
</dbReference>
<dbReference type="InterPro" id="IPR036388">
    <property type="entry name" value="WH-like_DNA-bd_sf"/>
</dbReference>
<dbReference type="Gene3D" id="3.30.950.30">
    <property type="entry name" value="Schlafen, AAA domain"/>
    <property type="match status" value="1"/>
</dbReference>
<name>A0A1N6V914_9BACI</name>
<protein>
    <submittedName>
        <fullName evidence="2">ATP-dependent DNA helicase RecG</fullName>
    </submittedName>
</protein>
<keyword evidence="2" id="KW-0067">ATP-binding</keyword>
<keyword evidence="2" id="KW-0378">Hydrolase</keyword>
<keyword evidence="2" id="KW-0347">Helicase</keyword>
<dbReference type="EMBL" id="FTLX01000003">
    <property type="protein sequence ID" value="SIQ74370.1"/>
    <property type="molecule type" value="Genomic_DNA"/>
</dbReference>
<evidence type="ECO:0000259" key="1">
    <source>
        <dbReference type="Pfam" id="PF04326"/>
    </source>
</evidence>
<evidence type="ECO:0000313" key="3">
    <source>
        <dbReference type="Proteomes" id="UP000186385"/>
    </source>
</evidence>
<keyword evidence="2" id="KW-0547">Nucleotide-binding</keyword>
<dbReference type="Pfam" id="PF13749">
    <property type="entry name" value="HATPase_c_4"/>
    <property type="match status" value="1"/>
</dbReference>
<organism evidence="2 3">
    <name type="scientific">Domibacillus enclensis</name>
    <dbReference type="NCBI Taxonomy" id="1017273"/>
    <lineage>
        <taxon>Bacteria</taxon>
        <taxon>Bacillati</taxon>
        <taxon>Bacillota</taxon>
        <taxon>Bacilli</taxon>
        <taxon>Bacillales</taxon>
        <taxon>Bacillaceae</taxon>
        <taxon>Domibacillus</taxon>
    </lineage>
</organism>
<reference evidence="2 3" key="1">
    <citation type="submission" date="2017-01" db="EMBL/GenBank/DDBJ databases">
        <authorList>
            <person name="Mah S.A."/>
            <person name="Swanson W.J."/>
            <person name="Moy G.W."/>
            <person name="Vacquier V.D."/>
        </authorList>
    </citation>
    <scope>NUCLEOTIDE SEQUENCE [LARGE SCALE GENOMIC DNA]</scope>
    <source>
        <strain evidence="2 3">NIO-1016</strain>
    </source>
</reference>
<evidence type="ECO:0000313" key="2">
    <source>
        <dbReference type="EMBL" id="SIQ74370.1"/>
    </source>
</evidence>
<dbReference type="AlphaFoldDB" id="A0A1N6V914"/>